<dbReference type="PANTHER" id="PTHR33295">
    <property type="entry name" value="ATPASE"/>
    <property type="match status" value="1"/>
</dbReference>
<reference evidence="2 3" key="1">
    <citation type="submission" date="2018-05" db="EMBL/GenBank/DDBJ databases">
        <title>Complete Genome Sequences of Extremely Thermoacidophilic, Metal-Mobilizing Type-Strain Members of the Archaeal Family Sulfolobaceae: Acidianus brierleyi DSM-1651T, Acidianus sulfidivorans DSM-18786T, Metallosphaera hakonensis DSM-7519T, and Metallosphaera prunae DSM-10039T.</title>
        <authorList>
            <person name="Counts J.A."/>
            <person name="Kelly R.M."/>
        </authorList>
    </citation>
    <scope>NUCLEOTIDE SEQUENCE [LARGE SCALE GENOMIC DNA]</scope>
    <source>
        <strain evidence="2 3">HO1-1</strain>
    </source>
</reference>
<dbReference type="SUPFAM" id="SSF52540">
    <property type="entry name" value="P-loop containing nucleoside triphosphate hydrolases"/>
    <property type="match status" value="1"/>
</dbReference>
<evidence type="ECO:0000313" key="3">
    <source>
        <dbReference type="Proteomes" id="UP000247586"/>
    </source>
</evidence>
<reference evidence="3" key="2">
    <citation type="submission" date="2020-03" db="EMBL/GenBank/DDBJ databases">
        <title>Complete Genome Sequences of Extremely Thermoacidophilic, Metal-Mobilizing Type-Strain Members of the Archaeal Family Sulfolobaceae: Acidianus brierleyi DSM-1651T, Acidianus sulfidivorans DSM-18786T, Metallosphaera hakonensis DSM-7519T, and Metallosphaera prunae DSM-10039T.</title>
        <authorList>
            <person name="Counts J.A."/>
            <person name="Kelly R.M."/>
        </authorList>
    </citation>
    <scope>NUCLEOTIDE SEQUENCE [LARGE SCALE GENOMIC DNA]</scope>
    <source>
        <strain evidence="3">HO1-1</strain>
    </source>
</reference>
<dbReference type="Pfam" id="PF13635">
    <property type="entry name" value="DUF4143"/>
    <property type="match status" value="1"/>
</dbReference>
<dbReference type="RefSeq" id="WP_110369393.1">
    <property type="nucleotide sequence ID" value="NZ_CP029287.2"/>
</dbReference>
<dbReference type="KEGG" id="mhk:DFR87_09190"/>
<feature type="domain" description="AAA+ ATPase" evidence="1">
    <location>
        <begin position="43"/>
        <end position="176"/>
    </location>
</feature>
<accession>A0A2U9IUS8</accession>
<keyword evidence="3" id="KW-1185">Reference proteome</keyword>
<dbReference type="Proteomes" id="UP000247586">
    <property type="component" value="Chromosome"/>
</dbReference>
<dbReference type="Pfam" id="PF13173">
    <property type="entry name" value="AAA_14"/>
    <property type="match status" value="1"/>
</dbReference>
<reference evidence="3" key="3">
    <citation type="submission" date="2020-03" db="EMBL/GenBank/DDBJ databases">
        <title>Sequencing and Assembly of Multiple Reported Metal-Biooxidizing Members of the Extremely Thermoacidophilic Archaeal Family Sulfolobaceae.</title>
        <authorList>
            <person name="Counts J.A."/>
            <person name="Kelly R.M."/>
        </authorList>
    </citation>
    <scope>NUCLEOTIDE SEQUENCE [LARGE SCALE GENOMIC DNA]</scope>
    <source>
        <strain evidence="3">HO1-1</strain>
    </source>
</reference>
<dbReference type="CDD" id="cd00009">
    <property type="entry name" value="AAA"/>
    <property type="match status" value="1"/>
</dbReference>
<dbReference type="GeneID" id="36835514"/>
<proteinExistence type="predicted"/>
<protein>
    <submittedName>
        <fullName evidence="2">ATPase</fullName>
    </submittedName>
</protein>
<dbReference type="SMART" id="SM00382">
    <property type="entry name" value="AAA"/>
    <property type="match status" value="1"/>
</dbReference>
<dbReference type="STRING" id="1293036.GCA_001315825_00710"/>
<evidence type="ECO:0000313" key="2">
    <source>
        <dbReference type="EMBL" id="AWR99840.1"/>
    </source>
</evidence>
<gene>
    <name evidence="2" type="ORF">DFR87_09190</name>
</gene>
<dbReference type="PANTHER" id="PTHR33295:SF18">
    <property type="entry name" value="AAA+ ATPASE DOMAIN-CONTAINING PROTEIN"/>
    <property type="match status" value="1"/>
</dbReference>
<dbReference type="InterPro" id="IPR025420">
    <property type="entry name" value="DUF4143"/>
</dbReference>
<dbReference type="EMBL" id="CP029287">
    <property type="protein sequence ID" value="AWR99840.1"/>
    <property type="molecule type" value="Genomic_DNA"/>
</dbReference>
<evidence type="ECO:0000259" key="1">
    <source>
        <dbReference type="SMART" id="SM00382"/>
    </source>
</evidence>
<dbReference type="InterPro" id="IPR041682">
    <property type="entry name" value="AAA_14"/>
</dbReference>
<organism evidence="2 3">
    <name type="scientific">Metallosphaera hakonensis JCM 8857 = DSM 7519</name>
    <dbReference type="NCBI Taxonomy" id="1293036"/>
    <lineage>
        <taxon>Archaea</taxon>
        <taxon>Thermoproteota</taxon>
        <taxon>Thermoprotei</taxon>
        <taxon>Sulfolobales</taxon>
        <taxon>Sulfolobaceae</taxon>
        <taxon>Metallosphaera</taxon>
    </lineage>
</organism>
<dbReference type="OrthoDB" id="371918at2157"/>
<dbReference type="InterPro" id="IPR003593">
    <property type="entry name" value="AAA+_ATPase"/>
</dbReference>
<name>A0A2U9IUS8_9CREN</name>
<dbReference type="InterPro" id="IPR027417">
    <property type="entry name" value="P-loop_NTPase"/>
</dbReference>
<dbReference type="AlphaFoldDB" id="A0A2U9IUS8"/>
<dbReference type="Gene3D" id="3.40.50.300">
    <property type="entry name" value="P-loop containing nucleotide triphosphate hydrolases"/>
    <property type="match status" value="1"/>
</dbReference>
<sequence>MEEFGDLNPWWYSDNWKDKHLLEWETQRVKWRPKWIDEISLTPFSLNFLYGPRQTGKTTGIKILIKELIKKGRDPNSIFYLDLDYIASFQEFREIISEFVKEKRKRKINGVVLILDEVTSVDDWWKVVKFHVDKGEFSKDVIVISGSSSLGISKSVERFPGRRGLGKEVLVLPLSFPQFVEVKGYRPEEVLSDSALTVSLFDEYKIKGGFPKSINEHKDAEEALIDGIVSEIYKAKRELGRVQDILRSVMSKVPSALSFNSIANDLGISHVTVEEYIEFLKDLFLLQIAYHKVGNEVNKRKEKKIFFRDPFAYGALSRWVHKEMKEEALLEHIVQEHLLRKFGEVFYFKNNHEIDVIAGDYKIEVKKERAHRGYPRETTILSETEIPIFLLKIEK</sequence>